<evidence type="ECO:0000256" key="2">
    <source>
        <dbReference type="ARBA" id="ARBA00022617"/>
    </source>
</evidence>
<dbReference type="InterPro" id="IPR009056">
    <property type="entry name" value="Cyt_c-like_dom"/>
</dbReference>
<dbReference type="KEGG" id="arue:QQX03_04640"/>
<evidence type="ECO:0000256" key="5">
    <source>
        <dbReference type="ARBA" id="ARBA00023004"/>
    </source>
</evidence>
<dbReference type="PANTHER" id="PTHR11961">
    <property type="entry name" value="CYTOCHROME C"/>
    <property type="match status" value="1"/>
</dbReference>
<feature type="region of interest" description="Disordered" evidence="7">
    <location>
        <begin position="27"/>
        <end position="46"/>
    </location>
</feature>
<feature type="domain" description="Cytochrome c" evidence="9">
    <location>
        <begin position="73"/>
        <end position="171"/>
    </location>
</feature>
<gene>
    <name evidence="10" type="ORF">QQX03_04640</name>
</gene>
<evidence type="ECO:0000256" key="7">
    <source>
        <dbReference type="SAM" id="MobiDB-lite"/>
    </source>
</evidence>
<organism evidence="10 11">
    <name type="scientific">Altererythrobacter rubellus</name>
    <dbReference type="NCBI Taxonomy" id="2173831"/>
    <lineage>
        <taxon>Bacteria</taxon>
        <taxon>Pseudomonadati</taxon>
        <taxon>Pseudomonadota</taxon>
        <taxon>Alphaproteobacteria</taxon>
        <taxon>Sphingomonadales</taxon>
        <taxon>Erythrobacteraceae</taxon>
        <taxon>Altererythrobacter</taxon>
    </lineage>
</organism>
<evidence type="ECO:0000256" key="6">
    <source>
        <dbReference type="PROSITE-ProRule" id="PRU00433"/>
    </source>
</evidence>
<dbReference type="AlphaFoldDB" id="A0A9Y2BBB6"/>
<keyword evidence="3 6" id="KW-0479">Metal-binding</keyword>
<feature type="signal peptide" evidence="8">
    <location>
        <begin position="1"/>
        <end position="24"/>
    </location>
</feature>
<sequence>MKNFYQGLAVSASALLLAACGGEAGDDGSAQSAEIEAPTQTTTDATVEEAAPSVPAADDVATFDGTTLADFTGDAANGENAFLQCKACHVVDEGVNRVGPSLAGIIGRTAGTVDGFSYTEANANSGIVWTPEKMFQYLEDPRRVIPGTRMAYAGLKDGQKRADLIAYLQAQ</sequence>
<evidence type="ECO:0000256" key="1">
    <source>
        <dbReference type="ARBA" id="ARBA00022448"/>
    </source>
</evidence>
<evidence type="ECO:0000256" key="3">
    <source>
        <dbReference type="ARBA" id="ARBA00022723"/>
    </source>
</evidence>
<evidence type="ECO:0000256" key="4">
    <source>
        <dbReference type="ARBA" id="ARBA00022982"/>
    </source>
</evidence>
<dbReference type="InterPro" id="IPR036909">
    <property type="entry name" value="Cyt_c-like_dom_sf"/>
</dbReference>
<dbReference type="PROSITE" id="PS51257">
    <property type="entry name" value="PROKAR_LIPOPROTEIN"/>
    <property type="match status" value="1"/>
</dbReference>
<proteinExistence type="predicted"/>
<dbReference type="GO" id="GO:0009055">
    <property type="term" value="F:electron transfer activity"/>
    <property type="evidence" value="ECO:0007669"/>
    <property type="project" value="InterPro"/>
</dbReference>
<dbReference type="GO" id="GO:0020037">
    <property type="term" value="F:heme binding"/>
    <property type="evidence" value="ECO:0007669"/>
    <property type="project" value="InterPro"/>
</dbReference>
<dbReference type="PRINTS" id="PR00604">
    <property type="entry name" value="CYTCHRMECIAB"/>
</dbReference>
<evidence type="ECO:0000313" key="10">
    <source>
        <dbReference type="EMBL" id="WIW96395.1"/>
    </source>
</evidence>
<accession>A0A9Y2BBB6</accession>
<keyword evidence="2 6" id="KW-0349">Heme</keyword>
<evidence type="ECO:0000313" key="11">
    <source>
        <dbReference type="Proteomes" id="UP001231445"/>
    </source>
</evidence>
<evidence type="ECO:0000259" key="9">
    <source>
        <dbReference type="PROSITE" id="PS51007"/>
    </source>
</evidence>
<dbReference type="Pfam" id="PF00034">
    <property type="entry name" value="Cytochrom_C"/>
    <property type="match status" value="1"/>
</dbReference>
<keyword evidence="1" id="KW-0813">Transport</keyword>
<protein>
    <submittedName>
        <fullName evidence="10">Cytochrome c family protein</fullName>
    </submittedName>
</protein>
<feature type="chain" id="PRO_5040961816" evidence="8">
    <location>
        <begin position="25"/>
        <end position="171"/>
    </location>
</feature>
<dbReference type="Proteomes" id="UP001231445">
    <property type="component" value="Chromosome"/>
</dbReference>
<name>A0A9Y2BBB6_9SPHN</name>
<dbReference type="GO" id="GO:0046872">
    <property type="term" value="F:metal ion binding"/>
    <property type="evidence" value="ECO:0007669"/>
    <property type="project" value="UniProtKB-KW"/>
</dbReference>
<dbReference type="InterPro" id="IPR002327">
    <property type="entry name" value="Cyt_c_1A/1B"/>
</dbReference>
<dbReference type="EMBL" id="CP127221">
    <property type="protein sequence ID" value="WIW96395.1"/>
    <property type="molecule type" value="Genomic_DNA"/>
</dbReference>
<keyword evidence="4" id="KW-0249">Electron transport</keyword>
<dbReference type="PROSITE" id="PS51007">
    <property type="entry name" value="CYTC"/>
    <property type="match status" value="1"/>
</dbReference>
<keyword evidence="5 6" id="KW-0408">Iron</keyword>
<evidence type="ECO:0000256" key="8">
    <source>
        <dbReference type="SAM" id="SignalP"/>
    </source>
</evidence>
<keyword evidence="11" id="KW-1185">Reference proteome</keyword>
<dbReference type="SUPFAM" id="SSF46626">
    <property type="entry name" value="Cytochrome c"/>
    <property type="match status" value="1"/>
</dbReference>
<dbReference type="RefSeq" id="WP_285976701.1">
    <property type="nucleotide sequence ID" value="NZ_CP127221.1"/>
</dbReference>
<dbReference type="Gene3D" id="1.10.760.10">
    <property type="entry name" value="Cytochrome c-like domain"/>
    <property type="match status" value="1"/>
</dbReference>
<reference evidence="10 11" key="1">
    <citation type="submission" date="2023-06" db="EMBL/GenBank/DDBJ databases">
        <title>Altererythrobacter rubellus NBRC 112769 genome.</title>
        <authorList>
            <person name="Zhang K."/>
        </authorList>
    </citation>
    <scope>NUCLEOTIDE SEQUENCE [LARGE SCALE GENOMIC DNA]</scope>
    <source>
        <strain evidence="10 11">NBRC 112769</strain>
    </source>
</reference>
<keyword evidence="8" id="KW-0732">Signal</keyword>